<dbReference type="InterPro" id="IPR003593">
    <property type="entry name" value="AAA+_ATPase"/>
</dbReference>
<dbReference type="RefSeq" id="WP_082714024.1">
    <property type="nucleotide sequence ID" value="NZ_KQ960683.1"/>
</dbReference>
<feature type="domain" description="ABC transporter" evidence="5">
    <location>
        <begin position="24"/>
        <end position="261"/>
    </location>
</feature>
<feature type="compositionally biased region" description="Pro residues" evidence="4">
    <location>
        <begin position="449"/>
        <end position="465"/>
    </location>
</feature>
<evidence type="ECO:0000256" key="3">
    <source>
        <dbReference type="ARBA" id="ARBA00022840"/>
    </source>
</evidence>
<feature type="region of interest" description="Disordered" evidence="4">
    <location>
        <begin position="276"/>
        <end position="295"/>
    </location>
</feature>
<evidence type="ECO:0000256" key="2">
    <source>
        <dbReference type="ARBA" id="ARBA00022741"/>
    </source>
</evidence>
<dbReference type="GO" id="GO:0005524">
    <property type="term" value="F:ATP binding"/>
    <property type="evidence" value="ECO:0007669"/>
    <property type="project" value="UniProtKB-KW"/>
</dbReference>
<dbReference type="PANTHER" id="PTHR24220">
    <property type="entry name" value="IMPORT ATP-BINDING PROTEIN"/>
    <property type="match status" value="1"/>
</dbReference>
<evidence type="ECO:0000313" key="6">
    <source>
        <dbReference type="EMBL" id="KXB81005.1"/>
    </source>
</evidence>
<keyword evidence="1" id="KW-0813">Transport</keyword>
<gene>
    <name evidence="6" type="ORF">HMPREF1862_00727</name>
</gene>
<evidence type="ECO:0000259" key="5">
    <source>
        <dbReference type="PROSITE" id="PS50893"/>
    </source>
</evidence>
<dbReference type="InterPro" id="IPR003439">
    <property type="entry name" value="ABC_transporter-like_ATP-bd"/>
</dbReference>
<dbReference type="InterPro" id="IPR015854">
    <property type="entry name" value="ABC_transpr_LolD-like"/>
</dbReference>
<proteinExistence type="predicted"/>
<dbReference type="CDD" id="cd03255">
    <property type="entry name" value="ABC_MJ0796_LolCDE_FtsE"/>
    <property type="match status" value="1"/>
</dbReference>
<sequence>MVNSQDSRLKAGLKLPSKVSDPVIEVNHLTKDYVSGAGKVRALDSVSIGIARRKFTAIMGPSGSGKSTFMHCLAGFESATSGSIKIDGTEIVGMNQRRLTRLRRDHIGFIFQAFNLIPTLSAKENIVLPFEISRRKFPAERFEQVVAALGLQDRLNHRPSELSGGQQQRVACARALLQDAVVLFADEPTGNLDSESSEQVLRYLRKAVSDFGQSVVMVTHEAAAAAYADRVLFLSDGKIVAELDNPERERILAAQTELPAFVAAHALLKTENGATQSVSDLPQSPSFLPAGAKSGAWPDREKMQARLANLQLARGAQVEVPPNPTAANKIGGIDAGALHALMGAGKPVVPAELRTREGARRVLAKNREPAAPEKKNNPPVKVAAPQSTPKRNHPAASKTPNTRLSGSVWETRDERGTTWQGWTPKPGQKTTKEDKPERRDSAKTVTKPAPTPSPRPHAPVKPPATSPRSFEASKVSPKAPRKNTSQKTDNERWSGLYSVFSNPVAETTGFWEGAADGTASGESSRTEKTKVAAINHSEENAAAAAAEEISGKQAADTTQEKVAANQADTKESAENRGPAVEVKAAKSVPRTPEDTLNQEKQRLLAMIKKAEALLDSSQDAIDSFETPQDKA</sequence>
<evidence type="ECO:0000256" key="1">
    <source>
        <dbReference type="ARBA" id="ARBA00022448"/>
    </source>
</evidence>
<dbReference type="InterPro" id="IPR017911">
    <property type="entry name" value="MacB-like_ATP-bd"/>
</dbReference>
<name>A0AB34WZU1_9ACTO</name>
<dbReference type="AlphaFoldDB" id="A0AB34WZU1"/>
<dbReference type="GO" id="GO:0022857">
    <property type="term" value="F:transmembrane transporter activity"/>
    <property type="evidence" value="ECO:0007669"/>
    <property type="project" value="TreeGrafter"/>
</dbReference>
<feature type="compositionally biased region" description="Basic and acidic residues" evidence="4">
    <location>
        <begin position="363"/>
        <end position="376"/>
    </location>
</feature>
<feature type="compositionally biased region" description="Polar residues" evidence="4">
    <location>
        <begin position="276"/>
        <end position="286"/>
    </location>
</feature>
<dbReference type="InterPro" id="IPR027417">
    <property type="entry name" value="P-loop_NTPase"/>
</dbReference>
<protein>
    <submittedName>
        <fullName evidence="6">ABC transporter, ATP-binding protein</fullName>
    </submittedName>
</protein>
<dbReference type="GO" id="GO:0098796">
    <property type="term" value="C:membrane protein complex"/>
    <property type="evidence" value="ECO:0007669"/>
    <property type="project" value="UniProtKB-ARBA"/>
</dbReference>
<dbReference type="GO" id="GO:0016887">
    <property type="term" value="F:ATP hydrolysis activity"/>
    <property type="evidence" value="ECO:0007669"/>
    <property type="project" value="InterPro"/>
</dbReference>
<dbReference type="EMBL" id="LSDN01000013">
    <property type="protein sequence ID" value="KXB81005.1"/>
    <property type="molecule type" value="Genomic_DNA"/>
</dbReference>
<dbReference type="FunFam" id="3.40.50.300:FF:000032">
    <property type="entry name" value="Export ABC transporter ATP-binding protein"/>
    <property type="match status" value="1"/>
</dbReference>
<dbReference type="PROSITE" id="PS50893">
    <property type="entry name" value="ABC_TRANSPORTER_2"/>
    <property type="match status" value="1"/>
</dbReference>
<comment type="caution">
    <text evidence="6">The sequence shown here is derived from an EMBL/GenBank/DDBJ whole genome shotgun (WGS) entry which is preliminary data.</text>
</comment>
<dbReference type="Gene3D" id="3.40.50.300">
    <property type="entry name" value="P-loop containing nucleotide triphosphate hydrolases"/>
    <property type="match status" value="1"/>
</dbReference>
<feature type="region of interest" description="Disordered" evidence="4">
    <location>
        <begin position="363"/>
        <end position="494"/>
    </location>
</feature>
<dbReference type="GO" id="GO:0005886">
    <property type="term" value="C:plasma membrane"/>
    <property type="evidence" value="ECO:0007669"/>
    <property type="project" value="TreeGrafter"/>
</dbReference>
<dbReference type="PANTHER" id="PTHR24220:SF685">
    <property type="entry name" value="ABC TRANSPORTER RELATED"/>
    <property type="match status" value="1"/>
</dbReference>
<reference evidence="6 7" key="1">
    <citation type="submission" date="2016-01" db="EMBL/GenBank/DDBJ databases">
        <authorList>
            <person name="Mitreva M."/>
            <person name="Pepin K.H."/>
            <person name="Mihindukulasuriya K.A."/>
            <person name="Fulton R."/>
            <person name="Fronick C."/>
            <person name="O'Laughlin M."/>
            <person name="Miner T."/>
            <person name="Herter B."/>
            <person name="Rosa B.A."/>
            <person name="Cordes M."/>
            <person name="Tomlinson C."/>
            <person name="Wollam A."/>
            <person name="Palsikar V.B."/>
            <person name="Mardis E.R."/>
            <person name="Wilson R.K."/>
        </authorList>
    </citation>
    <scope>NUCLEOTIDE SEQUENCE [LARGE SCALE GENOMIC DNA]</scope>
    <source>
        <strain evidence="6 7">DNF00696</strain>
    </source>
</reference>
<dbReference type="SMART" id="SM00382">
    <property type="entry name" value="AAA"/>
    <property type="match status" value="1"/>
</dbReference>
<feature type="region of interest" description="Disordered" evidence="4">
    <location>
        <begin position="541"/>
        <end position="597"/>
    </location>
</feature>
<dbReference type="SUPFAM" id="SSF52540">
    <property type="entry name" value="P-loop containing nucleoside triphosphate hydrolases"/>
    <property type="match status" value="1"/>
</dbReference>
<organism evidence="6 7">
    <name type="scientific">Varibaculum cambriense</name>
    <dbReference type="NCBI Taxonomy" id="184870"/>
    <lineage>
        <taxon>Bacteria</taxon>
        <taxon>Bacillati</taxon>
        <taxon>Actinomycetota</taxon>
        <taxon>Actinomycetes</taxon>
        <taxon>Actinomycetales</taxon>
        <taxon>Actinomycetaceae</taxon>
        <taxon>Varibaculum</taxon>
    </lineage>
</organism>
<keyword evidence="2" id="KW-0547">Nucleotide-binding</keyword>
<keyword evidence="3 6" id="KW-0067">ATP-binding</keyword>
<feature type="compositionally biased region" description="Basic and acidic residues" evidence="4">
    <location>
        <begin position="430"/>
        <end position="442"/>
    </location>
</feature>
<dbReference type="Proteomes" id="UP000070572">
    <property type="component" value="Unassembled WGS sequence"/>
</dbReference>
<evidence type="ECO:0000313" key="7">
    <source>
        <dbReference type="Proteomes" id="UP000070572"/>
    </source>
</evidence>
<evidence type="ECO:0000256" key="4">
    <source>
        <dbReference type="SAM" id="MobiDB-lite"/>
    </source>
</evidence>
<dbReference type="Pfam" id="PF00005">
    <property type="entry name" value="ABC_tran"/>
    <property type="match status" value="1"/>
</dbReference>
<accession>A0AB34WZU1</accession>